<evidence type="ECO:0000256" key="1">
    <source>
        <dbReference type="ARBA" id="ARBA00004141"/>
    </source>
</evidence>
<gene>
    <name evidence="6" type="ORF">AMATHDRAFT_80175</name>
</gene>
<comment type="catalytic activity">
    <reaction evidence="5">
        <text>[protein]-C-terminal S-[(2E,6E)-farnesyl]-L-cysteine + S-adenosyl-L-methionine = [protein]-C-terminal S-[(2E,6E)-farnesyl]-L-cysteine methyl ester + S-adenosyl-L-homocysteine</text>
        <dbReference type="Rhea" id="RHEA:21672"/>
        <dbReference type="Rhea" id="RHEA-COMP:12125"/>
        <dbReference type="Rhea" id="RHEA-COMP:12126"/>
        <dbReference type="ChEBI" id="CHEBI:57856"/>
        <dbReference type="ChEBI" id="CHEBI:59789"/>
        <dbReference type="ChEBI" id="CHEBI:90510"/>
        <dbReference type="ChEBI" id="CHEBI:90511"/>
        <dbReference type="EC" id="2.1.1.100"/>
    </reaction>
</comment>
<evidence type="ECO:0000256" key="5">
    <source>
        <dbReference type="RuleBase" id="RU362022"/>
    </source>
</evidence>
<dbReference type="Gene3D" id="1.20.120.1630">
    <property type="match status" value="1"/>
</dbReference>
<keyword evidence="5" id="KW-0949">S-adenosyl-L-methionine</keyword>
<accession>A0A2A9NTI4</accession>
<dbReference type="GO" id="GO:0032259">
    <property type="term" value="P:methylation"/>
    <property type="evidence" value="ECO:0007669"/>
    <property type="project" value="UniProtKB-KW"/>
</dbReference>
<dbReference type="Pfam" id="PF04140">
    <property type="entry name" value="ICMT"/>
    <property type="match status" value="1"/>
</dbReference>
<keyword evidence="5" id="KW-0808">Transferase</keyword>
<dbReference type="OrthoDB" id="422086at2759"/>
<evidence type="ECO:0000256" key="4">
    <source>
        <dbReference type="ARBA" id="ARBA00023136"/>
    </source>
</evidence>
<name>A0A2A9NTI4_9AGAR</name>
<dbReference type="EMBL" id="KZ301986">
    <property type="protein sequence ID" value="PFH51611.1"/>
    <property type="molecule type" value="Genomic_DNA"/>
</dbReference>
<dbReference type="GO" id="GO:0004671">
    <property type="term" value="F:protein C-terminal S-isoprenylcysteine carboxyl O-methyltransferase activity"/>
    <property type="evidence" value="ECO:0007669"/>
    <property type="project" value="UniProtKB-EC"/>
</dbReference>
<keyword evidence="4 5" id="KW-0472">Membrane</keyword>
<feature type="transmembrane region" description="Helical" evidence="5">
    <location>
        <begin position="167"/>
        <end position="185"/>
    </location>
</feature>
<dbReference type="PANTHER" id="PTHR12714">
    <property type="entry name" value="PROTEIN-S ISOPRENYLCYSTEINE O-METHYLTRANSFERASE"/>
    <property type="match status" value="1"/>
</dbReference>
<sequence>MPSDELESLIIKSIALLITATSVHLSLSPPNPPVKQQECARTSTIFERLIQWITFSSKAMVWLGASWDISISATSYFIYHVALSSRPVNPAALSCFLSTRSCTMPELWTVYPTMFIGAFATLAAAVLRTWCFRTLGPLFTFEVTIRPQHELIMHGPYSWVRHPSYTGIYLTLFGATAVLCSPGSWLSMGGWSTIGAFPLVFFWVAKCLYVFRGTSLRLKAEDDMLRDTFGATWEEYARKVPYRLIPFVF</sequence>
<proteinExistence type="inferred from homology"/>
<dbReference type="PANTHER" id="PTHR12714:SF9">
    <property type="entry name" value="PROTEIN-S-ISOPRENYLCYSTEINE O-METHYLTRANSFERASE"/>
    <property type="match status" value="1"/>
</dbReference>
<dbReference type="InterPro" id="IPR007269">
    <property type="entry name" value="ICMT_MeTrfase"/>
</dbReference>
<organism evidence="6 7">
    <name type="scientific">Amanita thiersii Skay4041</name>
    <dbReference type="NCBI Taxonomy" id="703135"/>
    <lineage>
        <taxon>Eukaryota</taxon>
        <taxon>Fungi</taxon>
        <taxon>Dikarya</taxon>
        <taxon>Basidiomycota</taxon>
        <taxon>Agaricomycotina</taxon>
        <taxon>Agaricomycetes</taxon>
        <taxon>Agaricomycetidae</taxon>
        <taxon>Agaricales</taxon>
        <taxon>Pluteineae</taxon>
        <taxon>Amanitaceae</taxon>
        <taxon>Amanita</taxon>
    </lineage>
</organism>
<dbReference type="EC" id="2.1.1.100" evidence="5"/>
<keyword evidence="3 5" id="KW-1133">Transmembrane helix</keyword>
<keyword evidence="5" id="KW-0489">Methyltransferase</keyword>
<evidence type="ECO:0000313" key="6">
    <source>
        <dbReference type="EMBL" id="PFH51611.1"/>
    </source>
</evidence>
<feature type="transmembrane region" description="Helical" evidence="5">
    <location>
        <begin position="108"/>
        <end position="127"/>
    </location>
</feature>
<protein>
    <recommendedName>
        <fullName evidence="5">Protein-S-isoprenylcysteine O-methyltransferase</fullName>
        <ecNumber evidence="5">2.1.1.100</ecNumber>
    </recommendedName>
</protein>
<dbReference type="GO" id="GO:0005789">
    <property type="term" value="C:endoplasmic reticulum membrane"/>
    <property type="evidence" value="ECO:0007669"/>
    <property type="project" value="UniProtKB-SubCell"/>
</dbReference>
<keyword evidence="7" id="KW-1185">Reference proteome</keyword>
<evidence type="ECO:0000256" key="3">
    <source>
        <dbReference type="ARBA" id="ARBA00022989"/>
    </source>
</evidence>
<comment type="similarity">
    <text evidence="5">Belongs to the class VI-like SAM-binding methyltransferase superfamily. Isoprenylcysteine carboxyl methyltransferase family.</text>
</comment>
<comment type="subcellular location">
    <subcellularLocation>
        <location evidence="5">Endoplasmic reticulum membrane</location>
        <topology evidence="5">Multi-pass membrane protein</topology>
    </subcellularLocation>
    <subcellularLocation>
        <location evidence="1">Membrane</location>
        <topology evidence="1">Multi-pass membrane protein</topology>
    </subcellularLocation>
</comment>
<comment type="caution">
    <text evidence="5">Lacks conserved residue(s) required for the propagation of feature annotation.</text>
</comment>
<feature type="transmembrane region" description="Helical" evidence="5">
    <location>
        <begin position="191"/>
        <end position="211"/>
    </location>
</feature>
<dbReference type="AlphaFoldDB" id="A0A2A9NTI4"/>
<reference evidence="6 7" key="1">
    <citation type="submission" date="2014-02" db="EMBL/GenBank/DDBJ databases">
        <title>Transposable element dynamics among asymbiotic and ectomycorrhizal Amanita fungi.</title>
        <authorList>
            <consortium name="DOE Joint Genome Institute"/>
            <person name="Hess J."/>
            <person name="Skrede I."/>
            <person name="Wolfe B."/>
            <person name="LaButti K."/>
            <person name="Ohm R.A."/>
            <person name="Grigoriev I.V."/>
            <person name="Pringle A."/>
        </authorList>
    </citation>
    <scope>NUCLEOTIDE SEQUENCE [LARGE SCALE GENOMIC DNA]</scope>
    <source>
        <strain evidence="6 7">SKay4041</strain>
    </source>
</reference>
<evidence type="ECO:0000313" key="7">
    <source>
        <dbReference type="Proteomes" id="UP000242287"/>
    </source>
</evidence>
<evidence type="ECO:0000256" key="2">
    <source>
        <dbReference type="ARBA" id="ARBA00022692"/>
    </source>
</evidence>
<keyword evidence="2 5" id="KW-0812">Transmembrane</keyword>
<dbReference type="Proteomes" id="UP000242287">
    <property type="component" value="Unassembled WGS sequence"/>
</dbReference>
<keyword evidence="5" id="KW-0256">Endoplasmic reticulum</keyword>